<dbReference type="AlphaFoldDB" id="A0A368G9Y1"/>
<proteinExistence type="predicted"/>
<accession>A0A368G9Y1</accession>
<dbReference type="OrthoDB" id="5872779at2759"/>
<comment type="caution">
    <text evidence="1">The sequence shown here is derived from an EMBL/GenBank/DDBJ whole genome shotgun (WGS) entry which is preliminary data.</text>
</comment>
<organism evidence="1 2">
    <name type="scientific">Ancylostoma caninum</name>
    <name type="common">Dog hookworm</name>
    <dbReference type="NCBI Taxonomy" id="29170"/>
    <lineage>
        <taxon>Eukaryota</taxon>
        <taxon>Metazoa</taxon>
        <taxon>Ecdysozoa</taxon>
        <taxon>Nematoda</taxon>
        <taxon>Chromadorea</taxon>
        <taxon>Rhabditida</taxon>
        <taxon>Rhabditina</taxon>
        <taxon>Rhabditomorpha</taxon>
        <taxon>Strongyloidea</taxon>
        <taxon>Ancylostomatidae</taxon>
        <taxon>Ancylostomatinae</taxon>
        <taxon>Ancylostoma</taxon>
    </lineage>
</organism>
<evidence type="ECO:0000313" key="1">
    <source>
        <dbReference type="EMBL" id="RCN39557.1"/>
    </source>
</evidence>
<reference evidence="1 2" key="1">
    <citation type="submission" date="2014-10" db="EMBL/GenBank/DDBJ databases">
        <title>Draft genome of the hookworm Ancylostoma caninum.</title>
        <authorList>
            <person name="Mitreva M."/>
        </authorList>
    </citation>
    <scope>NUCLEOTIDE SEQUENCE [LARGE SCALE GENOMIC DNA]</scope>
    <source>
        <strain evidence="1 2">Baltimore</strain>
    </source>
</reference>
<dbReference type="EMBL" id="JOJR01000332">
    <property type="protein sequence ID" value="RCN39557.1"/>
    <property type="molecule type" value="Genomic_DNA"/>
</dbReference>
<dbReference type="Proteomes" id="UP000252519">
    <property type="component" value="Unassembled WGS sequence"/>
</dbReference>
<gene>
    <name evidence="1" type="ORF">ANCCAN_14529</name>
</gene>
<dbReference type="PANTHER" id="PTHR22955:SF77">
    <property type="entry name" value="ASPARTIC PUTATIVE DOMAIN-CONTAINING PROTEIN-RELATED"/>
    <property type="match status" value="1"/>
</dbReference>
<sequence length="145" mass="16770">MTEYIITKSGLNNDRINIFSDSTIALAWIHSKRRLPSLVTKLTQKIQMSRERIANIQKIRFYHVPTEENVADHATCGLSREAAQNHVWFKGPGWLNLSESNWPVSPVEELTQTEEEQCYAFLNTIEETDEIAQKKSEDLAHRENK</sequence>
<keyword evidence="2" id="KW-1185">Reference proteome</keyword>
<evidence type="ECO:0000313" key="2">
    <source>
        <dbReference type="Proteomes" id="UP000252519"/>
    </source>
</evidence>
<protein>
    <submittedName>
        <fullName evidence="1">Uncharacterized protein</fullName>
    </submittedName>
</protein>
<dbReference type="PANTHER" id="PTHR22955">
    <property type="entry name" value="RETROTRANSPOSON"/>
    <property type="match status" value="1"/>
</dbReference>
<name>A0A368G9Y1_ANCCA</name>